<dbReference type="InterPro" id="IPR036890">
    <property type="entry name" value="HATPase_C_sf"/>
</dbReference>
<comment type="caution">
    <text evidence="1">The sequence shown here is derived from an EMBL/GenBank/DDBJ whole genome shotgun (WGS) entry which is preliminary data.</text>
</comment>
<reference evidence="1" key="1">
    <citation type="submission" date="2017-02" db="EMBL/GenBank/DDBJ databases">
        <title>Delving into the versatile metabolic prowess of the omnipresent phylum Bacteroidetes.</title>
        <authorList>
            <person name="Nobu M.K."/>
            <person name="Mei R."/>
            <person name="Narihiro T."/>
            <person name="Kuroda K."/>
            <person name="Liu W.-T."/>
        </authorList>
    </citation>
    <scope>NUCLEOTIDE SEQUENCE</scope>
    <source>
        <strain evidence="1">ADurb.Bin160</strain>
    </source>
</reference>
<gene>
    <name evidence="1" type="primary">mutL_2</name>
    <name evidence="1" type="ORF">BWY04_00856</name>
</gene>
<organism evidence="1">
    <name type="scientific">candidate division CPR1 bacterium ADurb.Bin160</name>
    <dbReference type="NCBI Taxonomy" id="1852826"/>
    <lineage>
        <taxon>Bacteria</taxon>
        <taxon>candidate division CPR1</taxon>
    </lineage>
</organism>
<dbReference type="EMBL" id="MWDB01000018">
    <property type="protein sequence ID" value="OQB41352.1"/>
    <property type="molecule type" value="Genomic_DNA"/>
</dbReference>
<name>A0A1V5ZMR8_9BACT</name>
<dbReference type="AlphaFoldDB" id="A0A1V5ZMR8"/>
<dbReference type="Gene3D" id="3.30.565.10">
    <property type="entry name" value="Histidine kinase-like ATPase, C-terminal domain"/>
    <property type="match status" value="1"/>
</dbReference>
<dbReference type="SUPFAM" id="SSF55874">
    <property type="entry name" value="ATPase domain of HSP90 chaperone/DNA topoisomerase II/histidine kinase"/>
    <property type="match status" value="1"/>
</dbReference>
<proteinExistence type="predicted"/>
<sequence length="85" mass="10387">MFYNVPARLKFLKSTQTEFYYCYNYFVDVALWHHDKDFIFKKNDKVVFDLKATDDLIDRINEIFKKDWKNNLKTLDYADDDLTIT</sequence>
<accession>A0A1V5ZMR8</accession>
<dbReference type="Proteomes" id="UP000485621">
    <property type="component" value="Unassembled WGS sequence"/>
</dbReference>
<evidence type="ECO:0000313" key="1">
    <source>
        <dbReference type="EMBL" id="OQB41352.1"/>
    </source>
</evidence>
<protein>
    <submittedName>
        <fullName evidence="1">DNA mismatch repair protein MutL</fullName>
    </submittedName>
</protein>